<reference evidence="1" key="1">
    <citation type="submission" date="2021-02" db="EMBL/GenBank/DDBJ databases">
        <authorList>
            <person name="Nowell W R."/>
        </authorList>
    </citation>
    <scope>NUCLEOTIDE SEQUENCE</scope>
</reference>
<accession>A0A8S3ABC0</accession>
<comment type="caution">
    <text evidence="1">The sequence shown here is derived from an EMBL/GenBank/DDBJ whole genome shotgun (WGS) entry which is preliminary data.</text>
</comment>
<dbReference type="Proteomes" id="UP000681722">
    <property type="component" value="Unassembled WGS sequence"/>
</dbReference>
<sequence>MAVSSPTSTDNDLITINNNNSSIKTAAESNGNSVAGGDRLPTLSDVPAIDSSKRIVKIVKSDNTGL</sequence>
<dbReference type="OrthoDB" id="409749at2759"/>
<evidence type="ECO:0000313" key="2">
    <source>
        <dbReference type="Proteomes" id="UP000681722"/>
    </source>
</evidence>
<organism evidence="1 2">
    <name type="scientific">Didymodactylos carnosus</name>
    <dbReference type="NCBI Taxonomy" id="1234261"/>
    <lineage>
        <taxon>Eukaryota</taxon>
        <taxon>Metazoa</taxon>
        <taxon>Spiralia</taxon>
        <taxon>Gnathifera</taxon>
        <taxon>Rotifera</taxon>
        <taxon>Eurotatoria</taxon>
        <taxon>Bdelloidea</taxon>
        <taxon>Philodinida</taxon>
        <taxon>Philodinidae</taxon>
        <taxon>Didymodactylos</taxon>
    </lineage>
</organism>
<evidence type="ECO:0000313" key="1">
    <source>
        <dbReference type="EMBL" id="CAF4701022.1"/>
    </source>
</evidence>
<proteinExistence type="predicted"/>
<protein>
    <submittedName>
        <fullName evidence="1">Uncharacterized protein</fullName>
    </submittedName>
</protein>
<dbReference type="EMBL" id="CAJOBC010162467">
    <property type="protein sequence ID" value="CAF4701022.1"/>
    <property type="molecule type" value="Genomic_DNA"/>
</dbReference>
<feature type="non-terminal residue" evidence="1">
    <location>
        <position position="66"/>
    </location>
</feature>
<dbReference type="AlphaFoldDB" id="A0A8S3ABC0"/>
<gene>
    <name evidence="1" type="ORF">SRO942_LOCUS51413</name>
</gene>
<name>A0A8S3ABC0_9BILA</name>